<feature type="domain" description="RRM" evidence="4">
    <location>
        <begin position="10"/>
        <end position="86"/>
    </location>
</feature>
<gene>
    <name evidence="5" type="ORF">CORT_0A08640</name>
</gene>
<dbReference type="Pfam" id="PF00076">
    <property type="entry name" value="RRM_1"/>
    <property type="match status" value="1"/>
</dbReference>
<dbReference type="InterPro" id="IPR035979">
    <property type="entry name" value="RBD_domain_sf"/>
</dbReference>
<dbReference type="InterPro" id="IPR012677">
    <property type="entry name" value="Nucleotide-bd_a/b_plait_sf"/>
</dbReference>
<protein>
    <submittedName>
        <fullName evidence="5">Single-stranded nucleic acid binding protein</fullName>
    </submittedName>
</protein>
<dbReference type="KEGG" id="cot:CORT_0A08640"/>
<dbReference type="eggNOG" id="ENOG502RZDM">
    <property type="taxonomic scope" value="Eukaryota"/>
</dbReference>
<reference evidence="5 6" key="1">
    <citation type="journal article" date="2012" name="PLoS ONE">
        <title>Sequence and analysis of the genome of the pathogenic yeast Candida orthopsilosis.</title>
        <authorList>
            <person name="Riccombeni A."/>
            <person name="Vidanes G."/>
            <person name="Proux-Wera E."/>
            <person name="Wolfe K.H."/>
            <person name="Butler G."/>
        </authorList>
    </citation>
    <scope>NUCLEOTIDE SEQUENCE [LARGE SCALE GENOMIC DNA]</scope>
    <source>
        <strain evidence="5 6">Co 90-125</strain>
    </source>
</reference>
<keyword evidence="6" id="KW-1185">Reference proteome</keyword>
<dbReference type="OrthoDB" id="439808at2759"/>
<accession>H8WYD3</accession>
<evidence type="ECO:0000256" key="3">
    <source>
        <dbReference type="SAM" id="MobiDB-lite"/>
    </source>
</evidence>
<dbReference type="EMBL" id="HE681719">
    <property type="protein sequence ID" value="CCG21248.1"/>
    <property type="molecule type" value="Genomic_DNA"/>
</dbReference>
<dbReference type="Proteomes" id="UP000005018">
    <property type="component" value="Chromosome 1"/>
</dbReference>
<dbReference type="PANTHER" id="PTHR23003:SF54">
    <property type="entry name" value="REGULATOR OF RDNA TRANSCRIPTION PROTEIN 5"/>
    <property type="match status" value="1"/>
</dbReference>
<evidence type="ECO:0000313" key="5">
    <source>
        <dbReference type="EMBL" id="CCG21248.1"/>
    </source>
</evidence>
<dbReference type="PROSITE" id="PS50102">
    <property type="entry name" value="RRM"/>
    <property type="match status" value="1"/>
</dbReference>
<dbReference type="GO" id="GO:0005737">
    <property type="term" value="C:cytoplasm"/>
    <property type="evidence" value="ECO:0007669"/>
    <property type="project" value="TreeGrafter"/>
</dbReference>
<dbReference type="SMART" id="SM00360">
    <property type="entry name" value="RRM"/>
    <property type="match status" value="1"/>
</dbReference>
<evidence type="ECO:0000256" key="2">
    <source>
        <dbReference type="PROSITE-ProRule" id="PRU00176"/>
    </source>
</evidence>
<dbReference type="HOGENOM" id="CLU_042558_0_0_1"/>
<keyword evidence="1 2" id="KW-0694">RNA-binding</keyword>
<dbReference type="InterPro" id="IPR000504">
    <property type="entry name" value="RRM_dom"/>
</dbReference>
<dbReference type="GeneID" id="14537821"/>
<dbReference type="AlphaFoldDB" id="H8WYD3"/>
<dbReference type="GO" id="GO:0003729">
    <property type="term" value="F:mRNA binding"/>
    <property type="evidence" value="ECO:0007669"/>
    <property type="project" value="TreeGrafter"/>
</dbReference>
<feature type="region of interest" description="Disordered" evidence="3">
    <location>
        <begin position="239"/>
        <end position="285"/>
    </location>
</feature>
<name>H8WYD3_CANO9</name>
<evidence type="ECO:0000313" key="6">
    <source>
        <dbReference type="Proteomes" id="UP000005018"/>
    </source>
</evidence>
<dbReference type="GO" id="GO:1990904">
    <property type="term" value="C:ribonucleoprotein complex"/>
    <property type="evidence" value="ECO:0007669"/>
    <property type="project" value="TreeGrafter"/>
</dbReference>
<sequence length="285" mass="32267">MSEREFNVHCRVVIKNLHYLTTEEDLRALFEKYDPYTVKLGKGGKRRSYGFAYVEFSTREQVEEAVKELNGSALNGKKLIIKAYQIYRPYQRSWWKRKGSTAGKKEPIAKAKESAAPCAEPHVDTVAKNRILISNVRGNITEVRIEHFLKDYNPSNIYICKNKKSIMNPMKLTSSYFSVLATIDSPTKKFDEIIKSLKSKKLNGRRVELKPATPDEIKEIEKAAIAPDFRNPNVESIEQMASLNSEAEQASPDIPMELDSQDPTSMIVSPGSTISSNFDARINSP</sequence>
<evidence type="ECO:0000259" key="4">
    <source>
        <dbReference type="PROSITE" id="PS50102"/>
    </source>
</evidence>
<organism evidence="5 6">
    <name type="scientific">Candida orthopsilosis (strain 90-125)</name>
    <name type="common">Yeast</name>
    <dbReference type="NCBI Taxonomy" id="1136231"/>
    <lineage>
        <taxon>Eukaryota</taxon>
        <taxon>Fungi</taxon>
        <taxon>Dikarya</taxon>
        <taxon>Ascomycota</taxon>
        <taxon>Saccharomycotina</taxon>
        <taxon>Pichiomycetes</taxon>
        <taxon>Debaryomycetaceae</taxon>
        <taxon>Candida/Lodderomyces clade</taxon>
        <taxon>Candida</taxon>
    </lineage>
</organism>
<dbReference type="PANTHER" id="PTHR23003">
    <property type="entry name" value="RNA RECOGNITION MOTIF RRM DOMAIN CONTAINING PROTEIN"/>
    <property type="match status" value="1"/>
</dbReference>
<dbReference type="Gene3D" id="3.30.70.330">
    <property type="match status" value="1"/>
</dbReference>
<evidence type="ECO:0000256" key="1">
    <source>
        <dbReference type="ARBA" id="ARBA00022884"/>
    </source>
</evidence>
<dbReference type="SUPFAM" id="SSF54928">
    <property type="entry name" value="RNA-binding domain, RBD"/>
    <property type="match status" value="1"/>
</dbReference>
<feature type="compositionally biased region" description="Polar residues" evidence="3">
    <location>
        <begin position="261"/>
        <end position="285"/>
    </location>
</feature>
<feature type="compositionally biased region" description="Polar residues" evidence="3">
    <location>
        <begin position="239"/>
        <end position="248"/>
    </location>
</feature>
<dbReference type="RefSeq" id="XP_003866687.1">
    <property type="nucleotide sequence ID" value="XM_003866639.1"/>
</dbReference>
<dbReference type="GO" id="GO:0005634">
    <property type="term" value="C:nucleus"/>
    <property type="evidence" value="ECO:0007669"/>
    <property type="project" value="TreeGrafter"/>
</dbReference>
<dbReference type="InterPro" id="IPR050374">
    <property type="entry name" value="RRT5_SRSF_SR"/>
</dbReference>
<proteinExistence type="predicted"/>